<dbReference type="SUPFAM" id="SSF49842">
    <property type="entry name" value="TNF-like"/>
    <property type="match status" value="1"/>
</dbReference>
<dbReference type="Gene3D" id="2.60.120.40">
    <property type="match status" value="1"/>
</dbReference>
<sequence>MSLGSMDLTMQVRFLSCIILTACHGFLLTNKTGIPSVGTSAFTDYHYLMLTDALGAQKQLLSQMETFVLQLQNQLKTVNQEVKDLKSGNSAVHQSLAVVELKNETSELRVKTTRLQNSYDILQKKFDTIQNENNVLKHDNAALKSQITDSHNLSIHTKQQLDSLTHSIAASNIQNVTTIQSNVDTLTSQVKSRLHSLEQNYALLSKEIRTVNGTIKEMDQHVALTSCGKNDADYIGGHLIKFPVTKTSIGINNIAEFVKTGQFNCSKSGVYLFSVFVTRVGNGDSQFGMYRNDHPISSVMIEYGAKGNHFSGSGTVVVQISAGDILSANTVSSFRVSGTYSCFTVIKIY</sequence>
<dbReference type="Pfam" id="PF00386">
    <property type="entry name" value="C1q"/>
    <property type="match status" value="1"/>
</dbReference>
<dbReference type="Gene3D" id="1.10.287.1490">
    <property type="match status" value="1"/>
</dbReference>
<accession>A0A8B6H296</accession>
<evidence type="ECO:0000313" key="4">
    <source>
        <dbReference type="Proteomes" id="UP000596742"/>
    </source>
</evidence>
<evidence type="ECO:0000313" key="3">
    <source>
        <dbReference type="EMBL" id="VDI72734.1"/>
    </source>
</evidence>
<keyword evidence="1" id="KW-0175">Coiled coil</keyword>
<organism evidence="3 4">
    <name type="scientific">Mytilus galloprovincialis</name>
    <name type="common">Mediterranean mussel</name>
    <dbReference type="NCBI Taxonomy" id="29158"/>
    <lineage>
        <taxon>Eukaryota</taxon>
        <taxon>Metazoa</taxon>
        <taxon>Spiralia</taxon>
        <taxon>Lophotrochozoa</taxon>
        <taxon>Mollusca</taxon>
        <taxon>Bivalvia</taxon>
        <taxon>Autobranchia</taxon>
        <taxon>Pteriomorphia</taxon>
        <taxon>Mytilida</taxon>
        <taxon>Mytiloidea</taxon>
        <taxon>Mytilidae</taxon>
        <taxon>Mytilinae</taxon>
        <taxon>Mytilus</taxon>
    </lineage>
</organism>
<protein>
    <recommendedName>
        <fullName evidence="2">C1q domain-containing protein</fullName>
    </recommendedName>
</protein>
<evidence type="ECO:0000256" key="1">
    <source>
        <dbReference type="SAM" id="Coils"/>
    </source>
</evidence>
<dbReference type="Proteomes" id="UP000596742">
    <property type="component" value="Unassembled WGS sequence"/>
</dbReference>
<feature type="coiled-coil region" evidence="1">
    <location>
        <begin position="61"/>
        <end position="88"/>
    </location>
</feature>
<dbReference type="InterPro" id="IPR001073">
    <property type="entry name" value="C1q_dom"/>
</dbReference>
<feature type="domain" description="C1q" evidence="2">
    <location>
        <begin position="256"/>
        <end position="324"/>
    </location>
</feature>
<name>A0A8B6H296_MYTGA</name>
<reference evidence="3" key="1">
    <citation type="submission" date="2018-11" db="EMBL/GenBank/DDBJ databases">
        <authorList>
            <person name="Alioto T."/>
            <person name="Alioto T."/>
        </authorList>
    </citation>
    <scope>NUCLEOTIDE SEQUENCE</scope>
</reference>
<keyword evidence="4" id="KW-1185">Reference proteome</keyword>
<proteinExistence type="predicted"/>
<evidence type="ECO:0000259" key="2">
    <source>
        <dbReference type="Pfam" id="PF00386"/>
    </source>
</evidence>
<dbReference type="AlphaFoldDB" id="A0A8B6H296"/>
<comment type="caution">
    <text evidence="3">The sequence shown here is derived from an EMBL/GenBank/DDBJ whole genome shotgun (WGS) entry which is preliminary data.</text>
</comment>
<dbReference type="EMBL" id="UYJE01009359">
    <property type="protein sequence ID" value="VDI72734.1"/>
    <property type="molecule type" value="Genomic_DNA"/>
</dbReference>
<dbReference type="InterPro" id="IPR008983">
    <property type="entry name" value="Tumour_necrosis_fac-like_dom"/>
</dbReference>
<dbReference type="OrthoDB" id="6115024at2759"/>
<gene>
    <name evidence="3" type="ORF">MGAL_10B016626</name>
</gene>